<sequence>MQEKKPDQAIRLTEARIAKGFKSARAAAQYYGWPYYTYIQHEQGVRGINKAASRYAKAFNVSIGWLLTGEGQGIKTKSTTALSDRELQEEVFNALKDISPEKKQWLLRILDTLKDEE</sequence>
<organism evidence="1 2">
    <name type="scientific">Bartonella raoultii</name>
    <dbReference type="NCBI Taxonomy" id="1457020"/>
    <lineage>
        <taxon>Bacteria</taxon>
        <taxon>Pseudomonadati</taxon>
        <taxon>Pseudomonadota</taxon>
        <taxon>Alphaproteobacteria</taxon>
        <taxon>Hyphomicrobiales</taxon>
        <taxon>Bartonellaceae</taxon>
        <taxon>Bartonella</taxon>
    </lineage>
</organism>
<dbReference type="Gene3D" id="1.10.260.40">
    <property type="entry name" value="lambda repressor-like DNA-binding domains"/>
    <property type="match status" value="1"/>
</dbReference>
<gene>
    <name evidence="1" type="ORF">K3248_07180</name>
</gene>
<name>A0ABS7I9X4_9HYPH</name>
<dbReference type="Proteomes" id="UP000746918">
    <property type="component" value="Unassembled WGS sequence"/>
</dbReference>
<keyword evidence="2" id="KW-1185">Reference proteome</keyword>
<evidence type="ECO:0000313" key="2">
    <source>
        <dbReference type="Proteomes" id="UP000746918"/>
    </source>
</evidence>
<proteinExistence type="predicted"/>
<dbReference type="SUPFAM" id="SSF47413">
    <property type="entry name" value="lambda repressor-like DNA-binding domains"/>
    <property type="match status" value="1"/>
</dbReference>
<dbReference type="CDD" id="cd00093">
    <property type="entry name" value="HTH_XRE"/>
    <property type="match status" value="1"/>
</dbReference>
<protein>
    <submittedName>
        <fullName evidence="1">Helix-turn-helix domain-containing protein</fullName>
    </submittedName>
</protein>
<accession>A0ABS7I9X4</accession>
<reference evidence="1 2" key="1">
    <citation type="submission" date="2021-08" db="EMBL/GenBank/DDBJ databases">
        <title>Bartonella raoulti 094 sp. nov.</title>
        <authorList>
            <person name="Zgheib R."/>
            <person name="Hammoud A."/>
        </authorList>
    </citation>
    <scope>NUCLEOTIDE SEQUENCE [LARGE SCALE GENOMIC DNA]</scope>
    <source>
        <strain evidence="1 2">094</strain>
    </source>
</reference>
<dbReference type="RefSeq" id="WP_220717704.1">
    <property type="nucleotide sequence ID" value="NZ_JAIFRO010000007.1"/>
</dbReference>
<dbReference type="InterPro" id="IPR001387">
    <property type="entry name" value="Cro/C1-type_HTH"/>
</dbReference>
<comment type="caution">
    <text evidence="1">The sequence shown here is derived from an EMBL/GenBank/DDBJ whole genome shotgun (WGS) entry which is preliminary data.</text>
</comment>
<dbReference type="EMBL" id="JAIFRO010000007">
    <property type="protein sequence ID" value="MBX4336369.1"/>
    <property type="molecule type" value="Genomic_DNA"/>
</dbReference>
<evidence type="ECO:0000313" key="1">
    <source>
        <dbReference type="EMBL" id="MBX4336369.1"/>
    </source>
</evidence>
<dbReference type="InterPro" id="IPR010982">
    <property type="entry name" value="Lambda_DNA-bd_dom_sf"/>
</dbReference>